<feature type="compositionally biased region" description="Low complexity" evidence="1">
    <location>
        <begin position="86"/>
        <end position="95"/>
    </location>
</feature>
<organism evidence="2 3">
    <name type="scientific">Bimuria novae-zelandiae CBS 107.79</name>
    <dbReference type="NCBI Taxonomy" id="1447943"/>
    <lineage>
        <taxon>Eukaryota</taxon>
        <taxon>Fungi</taxon>
        <taxon>Dikarya</taxon>
        <taxon>Ascomycota</taxon>
        <taxon>Pezizomycotina</taxon>
        <taxon>Dothideomycetes</taxon>
        <taxon>Pleosporomycetidae</taxon>
        <taxon>Pleosporales</taxon>
        <taxon>Massarineae</taxon>
        <taxon>Didymosphaeriaceae</taxon>
        <taxon>Bimuria</taxon>
    </lineage>
</organism>
<dbReference type="Proteomes" id="UP000800036">
    <property type="component" value="Unassembled WGS sequence"/>
</dbReference>
<reference evidence="2" key="1">
    <citation type="journal article" date="2020" name="Stud. Mycol.">
        <title>101 Dothideomycetes genomes: a test case for predicting lifestyles and emergence of pathogens.</title>
        <authorList>
            <person name="Haridas S."/>
            <person name="Albert R."/>
            <person name="Binder M."/>
            <person name="Bloem J."/>
            <person name="Labutti K."/>
            <person name="Salamov A."/>
            <person name="Andreopoulos B."/>
            <person name="Baker S."/>
            <person name="Barry K."/>
            <person name="Bills G."/>
            <person name="Bluhm B."/>
            <person name="Cannon C."/>
            <person name="Castanera R."/>
            <person name="Culley D."/>
            <person name="Daum C."/>
            <person name="Ezra D."/>
            <person name="Gonzalez J."/>
            <person name="Henrissat B."/>
            <person name="Kuo A."/>
            <person name="Liang C."/>
            <person name="Lipzen A."/>
            <person name="Lutzoni F."/>
            <person name="Magnuson J."/>
            <person name="Mondo S."/>
            <person name="Nolan M."/>
            <person name="Ohm R."/>
            <person name="Pangilinan J."/>
            <person name="Park H.-J."/>
            <person name="Ramirez L."/>
            <person name="Alfaro M."/>
            <person name="Sun H."/>
            <person name="Tritt A."/>
            <person name="Yoshinaga Y."/>
            <person name="Zwiers L.-H."/>
            <person name="Turgeon B."/>
            <person name="Goodwin S."/>
            <person name="Spatafora J."/>
            <person name="Crous P."/>
            <person name="Grigoriev I."/>
        </authorList>
    </citation>
    <scope>NUCLEOTIDE SEQUENCE</scope>
    <source>
        <strain evidence="2">CBS 107.79</strain>
    </source>
</reference>
<dbReference type="AlphaFoldDB" id="A0A6A5UMV1"/>
<accession>A0A6A5UMV1</accession>
<dbReference type="EMBL" id="ML976752">
    <property type="protein sequence ID" value="KAF1966048.1"/>
    <property type="molecule type" value="Genomic_DNA"/>
</dbReference>
<feature type="region of interest" description="Disordered" evidence="1">
    <location>
        <begin position="1"/>
        <end position="95"/>
    </location>
</feature>
<keyword evidence="3" id="KW-1185">Reference proteome</keyword>
<protein>
    <submittedName>
        <fullName evidence="2">Uncharacterized protein</fullName>
    </submittedName>
</protein>
<feature type="compositionally biased region" description="Polar residues" evidence="1">
    <location>
        <begin position="30"/>
        <end position="51"/>
    </location>
</feature>
<proteinExistence type="predicted"/>
<evidence type="ECO:0000313" key="2">
    <source>
        <dbReference type="EMBL" id="KAF1966048.1"/>
    </source>
</evidence>
<evidence type="ECO:0000256" key="1">
    <source>
        <dbReference type="SAM" id="MobiDB-lite"/>
    </source>
</evidence>
<sequence length="397" mass="43909">MYATLGDQPASHEQAARVDTGMPDREDTTMVPTASGSTPDSPTSENASNTLAIAADSNEPTNTIRNDVAETPLPGSSQAEAHTKFSSASPSQASSNWSLSPVLDSMYAWSASSPPPTRYLRDVKRLDSLYGGTSPHGVNNIPEIITLGDSFLRVDAVHFIESFRHSWGQDGLWDCVPLSNPTTGSSVVENVLRSLCCAETIEHDCAVDPFRLRAARILLYHYLEQKRIDLQEDPNLPNLLSQGKRISSVVVDVVLEGMYGRHGKQASPRVKAQRRRSLKDHKRQGKRWMILAAHLGIGIIVTCSRSLETHIAKFSDRMIMALLTYILNVYPQGVQASRLADPFVQCMIEGVPSSTWPAAETLAAIDRYEQEKEKECYEKDEWQPVSPPKTFVRLLSM</sequence>
<gene>
    <name evidence="2" type="ORF">BU23DRAFT_334379</name>
</gene>
<dbReference type="OrthoDB" id="3798579at2759"/>
<evidence type="ECO:0000313" key="3">
    <source>
        <dbReference type="Proteomes" id="UP000800036"/>
    </source>
</evidence>
<name>A0A6A5UMV1_9PLEO</name>